<reference evidence="4 5" key="1">
    <citation type="submission" date="2019-12" db="EMBL/GenBank/DDBJ databases">
        <authorList>
            <person name="Jiao W.-B."/>
            <person name="Schneeberger K."/>
        </authorList>
    </citation>
    <scope>NUCLEOTIDE SEQUENCE [LARGE SCALE GENOMIC DNA]</scope>
    <source>
        <strain evidence="5">cv. C24</strain>
    </source>
</reference>
<organism evidence="4 5">
    <name type="scientific">Arabidopsis thaliana</name>
    <name type="common">Mouse-ear cress</name>
    <dbReference type="NCBI Taxonomy" id="3702"/>
    <lineage>
        <taxon>Eukaryota</taxon>
        <taxon>Viridiplantae</taxon>
        <taxon>Streptophyta</taxon>
        <taxon>Embryophyta</taxon>
        <taxon>Tracheophyta</taxon>
        <taxon>Spermatophyta</taxon>
        <taxon>Magnoliopsida</taxon>
        <taxon>eudicotyledons</taxon>
        <taxon>Gunneridae</taxon>
        <taxon>Pentapetalae</taxon>
        <taxon>rosids</taxon>
        <taxon>malvids</taxon>
        <taxon>Brassicales</taxon>
        <taxon>Brassicaceae</taxon>
        <taxon>Camelineae</taxon>
        <taxon>Arabidopsis</taxon>
    </lineage>
</organism>
<dbReference type="OrthoDB" id="9442240at2759"/>
<protein>
    <recommendedName>
        <fullName evidence="3">C2H2-type domain-containing protein</fullName>
    </recommendedName>
</protein>
<evidence type="ECO:0000259" key="3">
    <source>
        <dbReference type="PROSITE" id="PS50157"/>
    </source>
</evidence>
<dbReference type="GO" id="GO:0009739">
    <property type="term" value="P:response to gibberellin"/>
    <property type="evidence" value="ECO:0007669"/>
    <property type="project" value="InterPro"/>
</dbReference>
<feature type="compositionally biased region" description="Acidic residues" evidence="2">
    <location>
        <begin position="1"/>
        <end position="10"/>
    </location>
</feature>
<dbReference type="GO" id="GO:0010090">
    <property type="term" value="P:trichome morphogenesis"/>
    <property type="evidence" value="ECO:0007669"/>
    <property type="project" value="InterPro"/>
</dbReference>
<dbReference type="AlphaFoldDB" id="A0A5S9XMJ4"/>
<keyword evidence="1" id="KW-0863">Zinc-finger</keyword>
<dbReference type="InterPro" id="IPR013087">
    <property type="entry name" value="Znf_C2H2_type"/>
</dbReference>
<dbReference type="Pfam" id="PF13912">
    <property type="entry name" value="zf-C2H2_6"/>
    <property type="match status" value="1"/>
</dbReference>
<keyword evidence="1" id="KW-0862">Zinc</keyword>
<dbReference type="PANTHER" id="PTHR46547">
    <property type="entry name" value="ZINC FINGER PROTEIN GIS"/>
    <property type="match status" value="1"/>
</dbReference>
<dbReference type="GO" id="GO:0008270">
    <property type="term" value="F:zinc ion binding"/>
    <property type="evidence" value="ECO:0007669"/>
    <property type="project" value="UniProtKB-KW"/>
</dbReference>
<dbReference type="PANTHER" id="PTHR46547:SF7">
    <property type="entry name" value="ZINC FINGER PROTEIN GIS"/>
    <property type="match status" value="1"/>
</dbReference>
<dbReference type="InterPro" id="IPR036236">
    <property type="entry name" value="Znf_C2H2_sf"/>
</dbReference>
<dbReference type="EMBL" id="CACSHJ010000089">
    <property type="protein sequence ID" value="CAA0387140.1"/>
    <property type="molecule type" value="Genomic_DNA"/>
</dbReference>
<name>A0A5S9XMJ4_ARATH</name>
<feature type="compositionally biased region" description="Polar residues" evidence="2">
    <location>
        <begin position="49"/>
        <end position="63"/>
    </location>
</feature>
<accession>A0A5S9XMJ4</accession>
<dbReference type="SUPFAM" id="SSF57667">
    <property type="entry name" value="beta-beta-alpha zinc fingers"/>
    <property type="match status" value="1"/>
</dbReference>
<keyword evidence="1" id="KW-0479">Metal-binding</keyword>
<evidence type="ECO:0000256" key="2">
    <source>
        <dbReference type="SAM" id="MobiDB-lite"/>
    </source>
</evidence>
<feature type="region of interest" description="Disordered" evidence="2">
    <location>
        <begin position="1"/>
        <end position="85"/>
    </location>
</feature>
<gene>
    <name evidence="4" type="ORF">C24_LOCUS16069</name>
</gene>
<sequence length="307" mass="34534">MDEATGETETQDFMNVESFSQLPFIRRPKDKNPKPIRVFGKDFTGRDFSITTGQEDYTDPYQTKNKEEEEEEDQTGDNSTDNNSISHNRRFECHYCFRNFPTSQALGGHQNAHKRERQLAKRGVSSYFYHPDNNPYSYRHYPSWTNGPLTAARSYGGFSSGPKPSGYYTRPSYGSQLGLWRLPPRVQGDLAGHLPLQNGSRIHPIWSKIRPVPGVPPRRSINRFLRSRLGKGRLGHLIYLRTLITGNAAFTSNGSSSSSNSTLPLLTRSQTQLSSQVGGSAAQNRMSSYGYGLSPNVQDHVSLDLHL</sequence>
<evidence type="ECO:0000256" key="1">
    <source>
        <dbReference type="PROSITE-ProRule" id="PRU00042"/>
    </source>
</evidence>
<proteinExistence type="predicted"/>
<feature type="compositionally biased region" description="Polar residues" evidence="2">
    <location>
        <begin position="76"/>
        <end position="85"/>
    </location>
</feature>
<dbReference type="GO" id="GO:0003700">
    <property type="term" value="F:DNA-binding transcription factor activity"/>
    <property type="evidence" value="ECO:0007669"/>
    <property type="project" value="InterPro"/>
</dbReference>
<feature type="domain" description="C2H2-type" evidence="3">
    <location>
        <begin position="91"/>
        <end position="118"/>
    </location>
</feature>
<feature type="compositionally biased region" description="Polar residues" evidence="2">
    <location>
        <begin position="11"/>
        <end position="21"/>
    </location>
</feature>
<dbReference type="PROSITE" id="PS50157">
    <property type="entry name" value="ZINC_FINGER_C2H2_2"/>
    <property type="match status" value="1"/>
</dbReference>
<dbReference type="ExpressionAtlas" id="A0A5S9XMJ4">
    <property type="expression patterns" value="baseline and differential"/>
</dbReference>
<dbReference type="Proteomes" id="UP000434276">
    <property type="component" value="Unassembled WGS sequence"/>
</dbReference>
<evidence type="ECO:0000313" key="4">
    <source>
        <dbReference type="EMBL" id="CAA0387140.1"/>
    </source>
</evidence>
<dbReference type="InterPro" id="IPR044291">
    <property type="entry name" value="GIS/GIS2/ZFP8"/>
</dbReference>
<dbReference type="PROSITE" id="PS00028">
    <property type="entry name" value="ZINC_FINGER_C2H2_1"/>
    <property type="match status" value="1"/>
</dbReference>
<evidence type="ECO:0000313" key="5">
    <source>
        <dbReference type="Proteomes" id="UP000434276"/>
    </source>
</evidence>